<accession>A0A9Q2HFI4</accession>
<sequence>MNRVILTLLTLIQCMFFVNVLLNEGVIFFNIYIWGVVALTSLMAGVISFNSSSSNIDDSANNYFALTLITISIVSIGCIIYLAIFKPFYL</sequence>
<feature type="transmembrane region" description="Helical" evidence="1">
    <location>
        <begin position="63"/>
        <end position="84"/>
    </location>
</feature>
<reference evidence="2 3" key="1">
    <citation type="submission" date="2020-08" db="EMBL/GenBank/DDBJ databases">
        <title>Genomic Encyclopedia of Type Strains, Phase IV (KMG-IV): sequencing the most valuable type-strain genomes for metagenomic binning, comparative biology and taxonomic classification.</title>
        <authorList>
            <person name="Goeker M."/>
        </authorList>
    </citation>
    <scope>NUCLEOTIDE SEQUENCE [LARGE SCALE GENOMIC DNA]</scope>
    <source>
        <strain evidence="2 3">DSM 19163</strain>
    </source>
</reference>
<dbReference type="EMBL" id="JACHHF010000002">
    <property type="protein sequence ID" value="MBB5175557.1"/>
    <property type="molecule type" value="Genomic_DNA"/>
</dbReference>
<dbReference type="AlphaFoldDB" id="A0A9Q2HFI4"/>
<keyword evidence="1" id="KW-0472">Membrane</keyword>
<organism evidence="2 3">
    <name type="scientific">Nosocomiicoccus ampullae</name>
    <dbReference type="NCBI Taxonomy" id="489910"/>
    <lineage>
        <taxon>Bacteria</taxon>
        <taxon>Bacillati</taxon>
        <taxon>Bacillota</taxon>
        <taxon>Bacilli</taxon>
        <taxon>Bacillales</taxon>
        <taxon>Staphylococcaceae</taxon>
        <taxon>Nosocomiicoccus</taxon>
    </lineage>
</organism>
<evidence type="ECO:0000313" key="3">
    <source>
        <dbReference type="Proteomes" id="UP000579136"/>
    </source>
</evidence>
<evidence type="ECO:0000313" key="2">
    <source>
        <dbReference type="EMBL" id="MBB5175557.1"/>
    </source>
</evidence>
<protein>
    <submittedName>
        <fullName evidence="2">Membrane protein YccC</fullName>
    </submittedName>
</protein>
<keyword evidence="1" id="KW-0812">Transmembrane</keyword>
<evidence type="ECO:0000256" key="1">
    <source>
        <dbReference type="SAM" id="Phobius"/>
    </source>
</evidence>
<keyword evidence="1" id="KW-1133">Transmembrane helix</keyword>
<comment type="caution">
    <text evidence="2">The sequence shown here is derived from an EMBL/GenBank/DDBJ whole genome shotgun (WGS) entry which is preliminary data.</text>
</comment>
<dbReference type="Proteomes" id="UP000579136">
    <property type="component" value="Unassembled WGS sequence"/>
</dbReference>
<keyword evidence="3" id="KW-1185">Reference proteome</keyword>
<feature type="transmembrane region" description="Helical" evidence="1">
    <location>
        <begin position="26"/>
        <end position="51"/>
    </location>
</feature>
<proteinExistence type="predicted"/>
<gene>
    <name evidence="2" type="ORF">HNQ45_000427</name>
</gene>
<name>A0A9Q2HFI4_9STAP</name>